<evidence type="ECO:0000256" key="2">
    <source>
        <dbReference type="ARBA" id="ARBA00022692"/>
    </source>
</evidence>
<keyword evidence="2 5" id="KW-0812">Transmembrane</keyword>
<feature type="transmembrane region" description="Helical" evidence="5">
    <location>
        <begin position="78"/>
        <end position="98"/>
    </location>
</feature>
<feature type="transmembrane region" description="Helical" evidence="5">
    <location>
        <begin position="494"/>
        <end position="514"/>
    </location>
</feature>
<dbReference type="SUPFAM" id="SSF90123">
    <property type="entry name" value="ABC transporter transmembrane region"/>
    <property type="match status" value="1"/>
</dbReference>
<proteinExistence type="predicted"/>
<accession>A0A5C7WQG2</accession>
<evidence type="ECO:0000313" key="7">
    <source>
        <dbReference type="Proteomes" id="UP000321374"/>
    </source>
</evidence>
<dbReference type="Proteomes" id="UP000321374">
    <property type="component" value="Unassembled WGS sequence"/>
</dbReference>
<dbReference type="GO" id="GO:0022857">
    <property type="term" value="F:transmembrane transporter activity"/>
    <property type="evidence" value="ECO:0007669"/>
    <property type="project" value="InterPro"/>
</dbReference>
<feature type="transmembrane region" description="Helical" evidence="5">
    <location>
        <begin position="389"/>
        <end position="409"/>
    </location>
</feature>
<feature type="transmembrane region" description="Helical" evidence="5">
    <location>
        <begin position="415"/>
        <end position="433"/>
    </location>
</feature>
<dbReference type="InterPro" id="IPR036640">
    <property type="entry name" value="ABC1_TM_sf"/>
</dbReference>
<protein>
    <submittedName>
        <fullName evidence="6">FUSC family protein</fullName>
    </submittedName>
</protein>
<dbReference type="GO" id="GO:0005524">
    <property type="term" value="F:ATP binding"/>
    <property type="evidence" value="ECO:0007669"/>
    <property type="project" value="InterPro"/>
</dbReference>
<keyword evidence="4 5" id="KW-0472">Membrane</keyword>
<organism evidence="6 7">
    <name type="scientific">Methylophilus methylotrophus</name>
    <name type="common">Bacterium W3A1</name>
    <dbReference type="NCBI Taxonomy" id="17"/>
    <lineage>
        <taxon>Bacteria</taxon>
        <taxon>Pseudomonadati</taxon>
        <taxon>Pseudomonadota</taxon>
        <taxon>Betaproteobacteria</taxon>
        <taxon>Nitrosomonadales</taxon>
        <taxon>Methylophilaceae</taxon>
        <taxon>Methylophilus</taxon>
    </lineage>
</organism>
<evidence type="ECO:0000256" key="4">
    <source>
        <dbReference type="ARBA" id="ARBA00023136"/>
    </source>
</evidence>
<feature type="transmembrane region" description="Helical" evidence="5">
    <location>
        <begin position="526"/>
        <end position="546"/>
    </location>
</feature>
<dbReference type="AlphaFoldDB" id="A0A5C7WQG2"/>
<feature type="transmembrane region" description="Helical" evidence="5">
    <location>
        <begin position="129"/>
        <end position="150"/>
    </location>
</feature>
<feature type="transmembrane region" description="Helical" evidence="5">
    <location>
        <begin position="470"/>
        <end position="487"/>
    </location>
</feature>
<name>A0A5C7WQG2_METME</name>
<dbReference type="EMBL" id="SSGG01000002">
    <property type="protein sequence ID" value="TXI38984.1"/>
    <property type="molecule type" value="Genomic_DNA"/>
</dbReference>
<evidence type="ECO:0000256" key="5">
    <source>
        <dbReference type="SAM" id="Phobius"/>
    </source>
</evidence>
<feature type="transmembrane region" description="Helical" evidence="5">
    <location>
        <begin position="445"/>
        <end position="464"/>
    </location>
</feature>
<keyword evidence="3 5" id="KW-1133">Transmembrane helix</keyword>
<dbReference type="InterPro" id="IPR006726">
    <property type="entry name" value="PHBA_efflux_AaeB/fusaric-R"/>
</dbReference>
<feature type="transmembrane region" description="Helical" evidence="5">
    <location>
        <begin position="105"/>
        <end position="123"/>
    </location>
</feature>
<dbReference type="Pfam" id="PF04632">
    <property type="entry name" value="FUSC"/>
    <property type="match status" value="1"/>
</dbReference>
<evidence type="ECO:0000256" key="3">
    <source>
        <dbReference type="ARBA" id="ARBA00022989"/>
    </source>
</evidence>
<sequence>MTVVRQGLRLFANCVQQAGADWYRQDFPLIGYLFKYLLAAFLALWLALKMEMDQPATALLTVVIVMHFRSGMVITKSYYRLIGTVIGILFSMLLVAWFAQDRFPFFMVAALWIGLCTAGSLVTRNFQSYGFVLAGYTLCIVGLPATLTPWHTFQIASTRLSEIGVGLLSATLVSELILPQRLWENIQAVVRGKFRDFSVLLGTGAPAGLNQPFLKFMQDIYQLESFRASAQFETDDARVHSTTINQLNVRFMAVSTTYIVFQRLVKRLQAGGRQPEADALLALMQPLTEAILIDAHPVEDAKALASLQQTVTVFRQGFDGLFNQQLLALASLPDINLLEVETGAELLQRLATELAAYLETYVLLVANPRTRQVETREFMAGQLHMHIDWLPVSIAATRGALTLLILAAIWMTIDWPSGILAMTLGVITSTLFAASPSPTATLRQFALGVILGIALVYVSNVFWLTAAHDYVMLCIVIAPAILLTAWLSARPAMAVVGAGLGIAYFLMVGFNQALGDNPVKYFNDSIALMIALAVSGIMFSLTDYAASSWASTRVFNQLRQLVIDACRRADMTATEFEMRARDLIQRSGNVHRPASADSVRLVEALCATLEIGHAVIALRDVAGGLSAQLQRLLQHTLMLVAHYYKQPGQKNQQQALQWLDHFLAWLQGGEYAEVLTPMLAQKLTTQLHFIRLIIAAEMPAKQPQALRMEVAHAA</sequence>
<reference evidence="6 7" key="1">
    <citation type="submission" date="2018-09" db="EMBL/GenBank/DDBJ databases">
        <title>Metagenome Assembled Genomes from an Advanced Water Purification Facility.</title>
        <authorList>
            <person name="Stamps B.W."/>
            <person name="Spear J.R."/>
        </authorList>
    </citation>
    <scope>NUCLEOTIDE SEQUENCE [LARGE SCALE GENOMIC DNA]</scope>
    <source>
        <strain evidence="6">Bin_42_2</strain>
    </source>
</reference>
<gene>
    <name evidence="6" type="ORF">E6Q51_00130</name>
</gene>
<dbReference type="GO" id="GO:0005886">
    <property type="term" value="C:plasma membrane"/>
    <property type="evidence" value="ECO:0007669"/>
    <property type="project" value="UniProtKB-SubCell"/>
</dbReference>
<evidence type="ECO:0000313" key="6">
    <source>
        <dbReference type="EMBL" id="TXI38984.1"/>
    </source>
</evidence>
<evidence type="ECO:0000256" key="1">
    <source>
        <dbReference type="ARBA" id="ARBA00004651"/>
    </source>
</evidence>
<comment type="caution">
    <text evidence="6">The sequence shown here is derived from an EMBL/GenBank/DDBJ whole genome shotgun (WGS) entry which is preliminary data.</text>
</comment>
<feature type="transmembrane region" description="Helical" evidence="5">
    <location>
        <begin position="29"/>
        <end position="48"/>
    </location>
</feature>
<comment type="subcellular location">
    <subcellularLocation>
        <location evidence="1">Cell membrane</location>
        <topology evidence="1">Multi-pass membrane protein</topology>
    </subcellularLocation>
</comment>